<accession>A0ABT7E579</accession>
<evidence type="ECO:0000313" key="7">
    <source>
        <dbReference type="Proteomes" id="UP001301012"/>
    </source>
</evidence>
<dbReference type="Gene3D" id="1.10.15.40">
    <property type="entry name" value="Electron transport complex subunit B, putative Fe-S cluster"/>
    <property type="match status" value="1"/>
</dbReference>
<dbReference type="RefSeq" id="WP_284131062.1">
    <property type="nucleotide sequence ID" value="NZ_JASKYM010000001.1"/>
</dbReference>
<dbReference type="Proteomes" id="UP001301012">
    <property type="component" value="Unassembled WGS sequence"/>
</dbReference>
<sequence length="177" mass="20207">MYLEEINLKFIEPCTTGGSKIKIRADLSRDICEIFPYLNSNIKSAMYNKKGQTITFKVEQKVVTFFAKEVAITKLLDETDAYEMMDYVKGIVNEVYEDKDNIKPSDEMKKLPSPIEIYKNLPKLNCKACGEMTCMAFASKLLSGEKSIKACRPLYQDSNIDKLEKLEVSILLLGYEI</sequence>
<keyword evidence="3" id="KW-0408">Iron</keyword>
<dbReference type="PANTHER" id="PTHR36214">
    <property type="match status" value="1"/>
</dbReference>
<evidence type="ECO:0000256" key="3">
    <source>
        <dbReference type="ARBA" id="ARBA00023004"/>
    </source>
</evidence>
<name>A0ABT7E579_9FIRM</name>
<dbReference type="EMBL" id="JASKYM010000001">
    <property type="protein sequence ID" value="MDK2562074.1"/>
    <property type="molecule type" value="Genomic_DNA"/>
</dbReference>
<protein>
    <submittedName>
        <fullName evidence="6">(Fe-S)-binding protein</fullName>
    </submittedName>
</protein>
<reference evidence="6 7" key="1">
    <citation type="submission" date="2023-05" db="EMBL/GenBank/DDBJ databases">
        <title>Rombocin, a short stable natural nisin variant, displays selective antimicrobial activity against Listeria monocytogenes and employs dual mode of action to kill target bacterial strains.</title>
        <authorList>
            <person name="Wambui J."/>
            <person name="Stephan R."/>
            <person name="Kuipers O.P."/>
        </authorList>
    </citation>
    <scope>NUCLEOTIDE SEQUENCE [LARGE SCALE GENOMIC DNA]</scope>
    <source>
        <strain evidence="6 7">RC002</strain>
    </source>
</reference>
<dbReference type="Pfam" id="PF04060">
    <property type="entry name" value="FeS"/>
    <property type="match status" value="1"/>
</dbReference>
<evidence type="ECO:0000256" key="1">
    <source>
        <dbReference type="ARBA" id="ARBA00022485"/>
    </source>
</evidence>
<dbReference type="PROSITE" id="PS51656">
    <property type="entry name" value="4FE4S"/>
    <property type="match status" value="1"/>
</dbReference>
<dbReference type="PANTHER" id="PTHR36214:SF3">
    <property type="entry name" value="ACETYL-COA DECARBONYLASE_SYNTHASE COMPLEX SUBUNIT GAMMA"/>
    <property type="match status" value="1"/>
</dbReference>
<evidence type="ECO:0000313" key="6">
    <source>
        <dbReference type="EMBL" id="MDK2562074.1"/>
    </source>
</evidence>
<proteinExistence type="predicted"/>
<evidence type="ECO:0000256" key="2">
    <source>
        <dbReference type="ARBA" id="ARBA00022723"/>
    </source>
</evidence>
<gene>
    <name evidence="6" type="ORF">QOZ84_00825</name>
</gene>
<keyword evidence="7" id="KW-1185">Reference proteome</keyword>
<comment type="caution">
    <text evidence="6">The sequence shown here is derived from an EMBL/GenBank/DDBJ whole genome shotgun (WGS) entry which is preliminary data.</text>
</comment>
<feature type="domain" description="4Fe-4S" evidence="5">
    <location>
        <begin position="109"/>
        <end position="168"/>
    </location>
</feature>
<evidence type="ECO:0000256" key="4">
    <source>
        <dbReference type="ARBA" id="ARBA00023014"/>
    </source>
</evidence>
<evidence type="ECO:0000259" key="5">
    <source>
        <dbReference type="PROSITE" id="PS51656"/>
    </source>
</evidence>
<organism evidence="6 7">
    <name type="scientific">Romboutsia sedimentorum</name>
    <dbReference type="NCBI Taxonomy" id="1368474"/>
    <lineage>
        <taxon>Bacteria</taxon>
        <taxon>Bacillati</taxon>
        <taxon>Bacillota</taxon>
        <taxon>Clostridia</taxon>
        <taxon>Peptostreptococcales</taxon>
        <taxon>Peptostreptococcaceae</taxon>
        <taxon>Romboutsia</taxon>
    </lineage>
</organism>
<dbReference type="InterPro" id="IPR007202">
    <property type="entry name" value="4Fe-4S_dom"/>
</dbReference>
<dbReference type="InterPro" id="IPR051069">
    <property type="entry name" value="ACDS_complex_subunit"/>
</dbReference>
<keyword evidence="2" id="KW-0479">Metal-binding</keyword>
<keyword evidence="1" id="KW-0004">4Fe-4S</keyword>
<keyword evidence="4" id="KW-0411">Iron-sulfur</keyword>